<keyword evidence="3" id="KW-1185">Reference proteome</keyword>
<feature type="transmembrane region" description="Helical" evidence="1">
    <location>
        <begin position="91"/>
        <end position="110"/>
    </location>
</feature>
<feature type="transmembrane region" description="Helical" evidence="1">
    <location>
        <begin position="116"/>
        <end position="135"/>
    </location>
</feature>
<feature type="transmembrane region" description="Helical" evidence="1">
    <location>
        <begin position="179"/>
        <end position="202"/>
    </location>
</feature>
<dbReference type="Proteomes" id="UP001208114">
    <property type="component" value="Unassembled WGS sequence"/>
</dbReference>
<keyword evidence="1" id="KW-1133">Transmembrane helix</keyword>
<keyword evidence="1" id="KW-0812">Transmembrane</keyword>
<comment type="caution">
    <text evidence="2">The sequence shown here is derived from an EMBL/GenBank/DDBJ whole genome shotgun (WGS) entry which is preliminary data.</text>
</comment>
<reference evidence="3" key="1">
    <citation type="submission" date="2023-07" db="EMBL/GenBank/DDBJ databases">
        <title>Chryseobacterium sp. GMJ5 Genome sequencing and assembly.</title>
        <authorList>
            <person name="Jung Y."/>
        </authorList>
    </citation>
    <scope>NUCLEOTIDE SEQUENCE [LARGE SCALE GENOMIC DNA]</scope>
    <source>
        <strain evidence="3">GMJ5</strain>
    </source>
</reference>
<name>A0ABT2VYW1_9FLAO</name>
<dbReference type="EMBL" id="JAOTEN010000004">
    <property type="protein sequence ID" value="MCU7615177.1"/>
    <property type="molecule type" value="Genomic_DNA"/>
</dbReference>
<feature type="transmembrane region" description="Helical" evidence="1">
    <location>
        <begin position="147"/>
        <end position="167"/>
    </location>
</feature>
<evidence type="ECO:0000256" key="1">
    <source>
        <dbReference type="SAM" id="Phobius"/>
    </source>
</evidence>
<keyword evidence="1" id="KW-0472">Membrane</keyword>
<proteinExistence type="predicted"/>
<evidence type="ECO:0000313" key="2">
    <source>
        <dbReference type="EMBL" id="MCU7615177.1"/>
    </source>
</evidence>
<evidence type="ECO:0000313" key="3">
    <source>
        <dbReference type="Proteomes" id="UP001208114"/>
    </source>
</evidence>
<evidence type="ECO:0008006" key="4">
    <source>
        <dbReference type="Google" id="ProtNLM"/>
    </source>
</evidence>
<accession>A0ABT2VYW1</accession>
<protein>
    <recommendedName>
        <fullName evidence="4">YhhN-like protein</fullName>
    </recommendedName>
</protein>
<feature type="transmembrane region" description="Helical" evidence="1">
    <location>
        <begin position="6"/>
        <end position="25"/>
    </location>
</feature>
<feature type="transmembrane region" description="Helical" evidence="1">
    <location>
        <begin position="37"/>
        <end position="59"/>
    </location>
</feature>
<organism evidence="2 3">
    <name type="scientific">Chryseobacterium gilvum</name>
    <dbReference type="NCBI Taxonomy" id="2976534"/>
    <lineage>
        <taxon>Bacteria</taxon>
        <taxon>Pseudomonadati</taxon>
        <taxon>Bacteroidota</taxon>
        <taxon>Flavobacteriia</taxon>
        <taxon>Flavobacteriales</taxon>
        <taxon>Weeksellaceae</taxon>
        <taxon>Chryseobacterium group</taxon>
        <taxon>Chryseobacterium</taxon>
    </lineage>
</organism>
<sequence length="206" mass="23850">MHSYFIITWGITNILLLIASLAGSIKFPFLKSEERQYVYYLGFLFLIEAITNVLTSVFHYKNTSFLYPVYIAGEFFLLTTLLMRKLHLSKYWMLPVLVLSLIFLGGDQVFDTFNNDIAKVISNIIIISFAGYLLLQQIKNGKTVNRFTFPDACIFFYYSVSVFIFIIQHQIASLTEDNYYMILGTNNILSSILYGSFLYTFVTLKK</sequence>
<feature type="transmembrane region" description="Helical" evidence="1">
    <location>
        <begin position="65"/>
        <end position="84"/>
    </location>
</feature>
<gene>
    <name evidence="2" type="ORF">N0B16_12075</name>
</gene>
<dbReference type="RefSeq" id="WP_262991202.1">
    <property type="nucleotide sequence ID" value="NZ_JAOTEN010000004.1"/>
</dbReference>